<dbReference type="EMBL" id="ML979135">
    <property type="protein sequence ID" value="KAF1916491.1"/>
    <property type="molecule type" value="Genomic_DNA"/>
</dbReference>
<dbReference type="Gene3D" id="2.70.50.70">
    <property type="match status" value="1"/>
</dbReference>
<reference evidence="8" key="1">
    <citation type="journal article" date="2020" name="Stud. Mycol.">
        <title>101 Dothideomycetes genomes: a test case for predicting lifestyles and emergence of pathogens.</title>
        <authorList>
            <person name="Haridas S."/>
            <person name="Albert R."/>
            <person name="Binder M."/>
            <person name="Bloem J."/>
            <person name="Labutti K."/>
            <person name="Salamov A."/>
            <person name="Andreopoulos B."/>
            <person name="Baker S."/>
            <person name="Barry K."/>
            <person name="Bills G."/>
            <person name="Bluhm B."/>
            <person name="Cannon C."/>
            <person name="Castanera R."/>
            <person name="Culley D."/>
            <person name="Daum C."/>
            <person name="Ezra D."/>
            <person name="Gonzalez J."/>
            <person name="Henrissat B."/>
            <person name="Kuo A."/>
            <person name="Liang C."/>
            <person name="Lipzen A."/>
            <person name="Lutzoni F."/>
            <person name="Magnuson J."/>
            <person name="Mondo S."/>
            <person name="Nolan M."/>
            <person name="Ohm R."/>
            <person name="Pangilinan J."/>
            <person name="Park H.-J."/>
            <person name="Ramirez L."/>
            <person name="Alfaro M."/>
            <person name="Sun H."/>
            <person name="Tritt A."/>
            <person name="Yoshinaga Y."/>
            <person name="Zwiers L.-H."/>
            <person name="Turgeon B."/>
            <person name="Goodwin S."/>
            <person name="Spatafora J."/>
            <person name="Crous P."/>
            <person name="Grigoriev I."/>
        </authorList>
    </citation>
    <scope>NUCLEOTIDE SEQUENCE</scope>
    <source>
        <strain evidence="8">HMLAC05119</strain>
    </source>
</reference>
<feature type="chain" id="PRO_5025449720" evidence="6">
    <location>
        <begin position="21"/>
        <end position="366"/>
    </location>
</feature>
<name>A0A6A5QL60_AMPQU</name>
<dbReference type="PANTHER" id="PTHR33353:SF34">
    <property type="entry name" value="ENDO-BETA-1,4-GLUCANASE D"/>
    <property type="match status" value="1"/>
</dbReference>
<keyword evidence="3" id="KW-0964">Secreted</keyword>
<keyword evidence="9" id="KW-1185">Reference proteome</keyword>
<evidence type="ECO:0000256" key="6">
    <source>
        <dbReference type="SAM" id="SignalP"/>
    </source>
</evidence>
<feature type="compositionally biased region" description="Low complexity" evidence="5">
    <location>
        <begin position="269"/>
        <end position="326"/>
    </location>
</feature>
<feature type="signal peptide" evidence="6">
    <location>
        <begin position="1"/>
        <end position="20"/>
    </location>
</feature>
<dbReference type="OrthoDB" id="4849160at2759"/>
<evidence type="ECO:0000256" key="2">
    <source>
        <dbReference type="ARBA" id="ARBA00004613"/>
    </source>
</evidence>
<evidence type="ECO:0000256" key="5">
    <source>
        <dbReference type="SAM" id="MobiDB-lite"/>
    </source>
</evidence>
<sequence>MYKTISSLGAIAALAATATAHGTTTGVTIDGIFTGGFKLDYYYAKQNGGPIPEHIGWYAENLDNGFVEPNSFNTADVICHKAASAEGSSDTLAKVAAGGTVEFHWTVWPESHVGPVITYVAPYSGDVASVKKEDLKWTKIQADGYADGEWAAINLIKNNNTAVVTVPENLAAGKYVFRHEIIALHGAGELNGAQSYPQCLNIEVTGSGTTVPEGVAGTAIYTADEEGIIFNPYAATIDYKIPGPPLFGASGSAPAPAPGAGSGSGSGNGTAPATPTKPATPSSTASAIASSAPEVSEASEEPSTPEASDAPSAPSTSAVASPAPSAGGNDSGALPEEFTIATFIEWLEGKAASNSKARRHARPFFG</sequence>
<proteinExistence type="predicted"/>
<protein>
    <submittedName>
        <fullName evidence="8">Glycosyl hydrolase family 61-domain-containing protein</fullName>
    </submittedName>
</protein>
<evidence type="ECO:0000313" key="9">
    <source>
        <dbReference type="Proteomes" id="UP000800096"/>
    </source>
</evidence>
<comment type="cofactor">
    <cofactor evidence="1">
        <name>Cu(2+)</name>
        <dbReference type="ChEBI" id="CHEBI:29036"/>
    </cofactor>
</comment>
<keyword evidence="6" id="KW-0732">Signal</keyword>
<dbReference type="Pfam" id="PF03443">
    <property type="entry name" value="AA9"/>
    <property type="match status" value="1"/>
</dbReference>
<dbReference type="InterPro" id="IPR049892">
    <property type="entry name" value="AA9"/>
</dbReference>
<dbReference type="GO" id="GO:0016787">
    <property type="term" value="F:hydrolase activity"/>
    <property type="evidence" value="ECO:0007669"/>
    <property type="project" value="UniProtKB-KW"/>
</dbReference>
<feature type="region of interest" description="Disordered" evidence="5">
    <location>
        <begin position="250"/>
        <end position="334"/>
    </location>
</feature>
<feature type="domain" description="Auxiliary Activity family 9 catalytic" evidence="7">
    <location>
        <begin position="21"/>
        <end position="235"/>
    </location>
</feature>
<dbReference type="AlphaFoldDB" id="A0A6A5QL60"/>
<organism evidence="8 9">
    <name type="scientific">Ampelomyces quisqualis</name>
    <name type="common">Powdery mildew agent</name>
    <dbReference type="NCBI Taxonomy" id="50730"/>
    <lineage>
        <taxon>Eukaryota</taxon>
        <taxon>Fungi</taxon>
        <taxon>Dikarya</taxon>
        <taxon>Ascomycota</taxon>
        <taxon>Pezizomycotina</taxon>
        <taxon>Dothideomycetes</taxon>
        <taxon>Pleosporomycetidae</taxon>
        <taxon>Pleosporales</taxon>
        <taxon>Pleosporineae</taxon>
        <taxon>Phaeosphaeriaceae</taxon>
        <taxon>Ampelomyces</taxon>
    </lineage>
</organism>
<dbReference type="PANTHER" id="PTHR33353">
    <property type="entry name" value="PUTATIVE (AFU_ORTHOLOGUE AFUA_1G12560)-RELATED"/>
    <property type="match status" value="1"/>
</dbReference>
<keyword evidence="8" id="KW-0378">Hydrolase</keyword>
<dbReference type="Proteomes" id="UP000800096">
    <property type="component" value="Unassembled WGS sequence"/>
</dbReference>
<evidence type="ECO:0000256" key="4">
    <source>
        <dbReference type="ARBA" id="ARBA00023157"/>
    </source>
</evidence>
<gene>
    <name evidence="8" type="ORF">BDU57DRAFT_516630</name>
</gene>
<evidence type="ECO:0000256" key="3">
    <source>
        <dbReference type="ARBA" id="ARBA00022525"/>
    </source>
</evidence>
<dbReference type="InterPro" id="IPR005103">
    <property type="entry name" value="AA9_LPMO"/>
</dbReference>
<dbReference type="GO" id="GO:0005576">
    <property type="term" value="C:extracellular region"/>
    <property type="evidence" value="ECO:0007669"/>
    <property type="project" value="UniProtKB-SubCell"/>
</dbReference>
<evidence type="ECO:0000256" key="1">
    <source>
        <dbReference type="ARBA" id="ARBA00001973"/>
    </source>
</evidence>
<comment type="subcellular location">
    <subcellularLocation>
        <location evidence="2">Secreted</location>
    </subcellularLocation>
</comment>
<evidence type="ECO:0000259" key="7">
    <source>
        <dbReference type="Pfam" id="PF03443"/>
    </source>
</evidence>
<accession>A0A6A5QL60</accession>
<evidence type="ECO:0000313" key="8">
    <source>
        <dbReference type="EMBL" id="KAF1916491.1"/>
    </source>
</evidence>
<keyword evidence="4" id="KW-1015">Disulfide bond</keyword>
<dbReference type="CDD" id="cd21175">
    <property type="entry name" value="LPMO_AA9"/>
    <property type="match status" value="1"/>
</dbReference>